<proteinExistence type="predicted"/>
<evidence type="ECO:0000313" key="3">
    <source>
        <dbReference type="Proteomes" id="UP000075243"/>
    </source>
</evidence>
<organism evidence="2 3">
    <name type="scientific">Cajanus cajan</name>
    <name type="common">Pigeon pea</name>
    <name type="synonym">Cajanus indicus</name>
    <dbReference type="NCBI Taxonomy" id="3821"/>
    <lineage>
        <taxon>Eukaryota</taxon>
        <taxon>Viridiplantae</taxon>
        <taxon>Streptophyta</taxon>
        <taxon>Embryophyta</taxon>
        <taxon>Tracheophyta</taxon>
        <taxon>Spermatophyta</taxon>
        <taxon>Magnoliopsida</taxon>
        <taxon>eudicotyledons</taxon>
        <taxon>Gunneridae</taxon>
        <taxon>Pentapetalae</taxon>
        <taxon>rosids</taxon>
        <taxon>fabids</taxon>
        <taxon>Fabales</taxon>
        <taxon>Fabaceae</taxon>
        <taxon>Papilionoideae</taxon>
        <taxon>50 kb inversion clade</taxon>
        <taxon>NPAAA clade</taxon>
        <taxon>indigoferoid/millettioid clade</taxon>
        <taxon>Phaseoleae</taxon>
        <taxon>Cajanus</taxon>
    </lineage>
</organism>
<dbReference type="CDD" id="cd09272">
    <property type="entry name" value="RNase_HI_RT_Ty1"/>
    <property type="match status" value="1"/>
</dbReference>
<dbReference type="PANTHER" id="PTHR11439">
    <property type="entry name" value="GAG-POL-RELATED RETROTRANSPOSON"/>
    <property type="match status" value="1"/>
</dbReference>
<name>A0A151RTG4_CAJCA</name>
<evidence type="ECO:0000256" key="1">
    <source>
        <dbReference type="SAM" id="Phobius"/>
    </source>
</evidence>
<gene>
    <name evidence="2" type="ORF">KK1_032585</name>
</gene>
<sequence>SYVTYGDKNKGKILGHGNIGNNSLEELARSMLNENNLPKYFWDDAINIAWSVLLFLKKTPHELYKGRTPNISYFKVFGFKCFVFNNGKKTTDETIFLRYVLHSKIEKYETIDDVGEVLDNVYIDSELKNEQKVSELDGTIEEVSSEMPKVWKTIHDLSIDNLIGDAKKVITPISNSCYLDSDERGIFVEVSKYRGIIRSFLYLTSSRLDITYVLYLCARFQANPKYSHMIVIKRILKYLRGTKDVGLWFPKGVSLSLKGYSNYDYVGYKLDRKSTSGTCHLLGSELVLWHSKKQACVVLSIIEAKYIVVRSCCAQLLWIKQKLMDYGVQLDHIPPRCDNISCCATCMIICSSCSSHSACECSYVFVVLVIRTYIVILIGLHLVML</sequence>
<dbReference type="AlphaFoldDB" id="A0A151RTG4"/>
<reference evidence="2" key="1">
    <citation type="journal article" date="2012" name="Nat. Biotechnol.">
        <title>Draft genome sequence of pigeonpea (Cajanus cajan), an orphan legume crop of resource-poor farmers.</title>
        <authorList>
            <person name="Varshney R.K."/>
            <person name="Chen W."/>
            <person name="Li Y."/>
            <person name="Bharti A.K."/>
            <person name="Saxena R.K."/>
            <person name="Schlueter J.A."/>
            <person name="Donoghue M.T."/>
            <person name="Azam S."/>
            <person name="Fan G."/>
            <person name="Whaley A.M."/>
            <person name="Farmer A.D."/>
            <person name="Sheridan J."/>
            <person name="Iwata A."/>
            <person name="Tuteja R."/>
            <person name="Penmetsa R.V."/>
            <person name="Wu W."/>
            <person name="Upadhyaya H.D."/>
            <person name="Yang S.P."/>
            <person name="Shah T."/>
            <person name="Saxena K.B."/>
            <person name="Michael T."/>
            <person name="McCombie W.R."/>
            <person name="Yang B."/>
            <person name="Zhang G."/>
            <person name="Yang H."/>
            <person name="Wang J."/>
            <person name="Spillane C."/>
            <person name="Cook D.R."/>
            <person name="May G.D."/>
            <person name="Xu X."/>
            <person name="Jackson S.A."/>
        </authorList>
    </citation>
    <scope>NUCLEOTIDE SEQUENCE [LARGE SCALE GENOMIC DNA]</scope>
</reference>
<dbReference type="Proteomes" id="UP000075243">
    <property type="component" value="Unassembled WGS sequence"/>
</dbReference>
<keyword evidence="3" id="KW-1185">Reference proteome</keyword>
<dbReference type="EMBL" id="KQ483577">
    <property type="protein sequence ID" value="KYP45831.1"/>
    <property type="molecule type" value="Genomic_DNA"/>
</dbReference>
<accession>A0A151RTG4</accession>
<keyword evidence="1" id="KW-0472">Membrane</keyword>
<feature type="transmembrane region" description="Helical" evidence="1">
    <location>
        <begin position="363"/>
        <end position="383"/>
    </location>
</feature>
<dbReference type="PANTHER" id="PTHR11439:SF442">
    <property type="entry name" value="CYSTEINE-RICH RLK (RECEPTOR-LIKE PROTEIN KINASE) 8"/>
    <property type="match status" value="1"/>
</dbReference>
<evidence type="ECO:0000313" key="2">
    <source>
        <dbReference type="EMBL" id="KYP45831.1"/>
    </source>
</evidence>
<feature type="non-terminal residue" evidence="2">
    <location>
        <position position="1"/>
    </location>
</feature>
<dbReference type="Gramene" id="C.cajan_32320.t">
    <property type="protein sequence ID" value="C.cajan_32320.t"/>
    <property type="gene ID" value="C.cajan_32320"/>
</dbReference>
<keyword evidence="1" id="KW-1133">Transmembrane helix</keyword>
<keyword evidence="1" id="KW-0812">Transmembrane</keyword>
<protein>
    <submittedName>
        <fullName evidence="2">Retrovirus-related Pol polyprotein from transposon TNT 1-94</fullName>
    </submittedName>
</protein>